<name>A0ABD5VR69_9EURY</name>
<accession>A0ABD5VR69</accession>
<dbReference type="Proteomes" id="UP001596395">
    <property type="component" value="Unassembled WGS sequence"/>
</dbReference>
<evidence type="ECO:0000313" key="2">
    <source>
        <dbReference type="Proteomes" id="UP001596395"/>
    </source>
</evidence>
<dbReference type="AlphaFoldDB" id="A0ABD5VR69"/>
<gene>
    <name evidence="1" type="ORF">ACFQGB_20790</name>
</gene>
<protein>
    <recommendedName>
        <fullName evidence="3">Small CPxCG-related zinc finger protein</fullName>
    </recommendedName>
</protein>
<organism evidence="1 2">
    <name type="scientific">Halorubellus litoreus</name>
    <dbReference type="NCBI Taxonomy" id="755308"/>
    <lineage>
        <taxon>Archaea</taxon>
        <taxon>Methanobacteriati</taxon>
        <taxon>Methanobacteriota</taxon>
        <taxon>Stenosarchaea group</taxon>
        <taxon>Halobacteria</taxon>
        <taxon>Halobacteriales</taxon>
        <taxon>Halorubellaceae</taxon>
        <taxon>Halorubellus</taxon>
    </lineage>
</organism>
<dbReference type="RefSeq" id="WP_336352233.1">
    <property type="nucleotide sequence ID" value="NZ_JAZAQL010000005.1"/>
</dbReference>
<evidence type="ECO:0000313" key="1">
    <source>
        <dbReference type="EMBL" id="MFC6955306.1"/>
    </source>
</evidence>
<reference evidence="1 2" key="1">
    <citation type="journal article" date="2019" name="Int. J. Syst. Evol. Microbiol.">
        <title>The Global Catalogue of Microorganisms (GCM) 10K type strain sequencing project: providing services to taxonomists for standard genome sequencing and annotation.</title>
        <authorList>
            <consortium name="The Broad Institute Genomics Platform"/>
            <consortium name="The Broad Institute Genome Sequencing Center for Infectious Disease"/>
            <person name="Wu L."/>
            <person name="Ma J."/>
        </authorList>
    </citation>
    <scope>NUCLEOTIDE SEQUENCE [LARGE SCALE GENOMIC DNA]</scope>
    <source>
        <strain evidence="1 2">GX26</strain>
    </source>
</reference>
<keyword evidence="2" id="KW-1185">Reference proteome</keyword>
<dbReference type="EMBL" id="JBHSXN010000005">
    <property type="protein sequence ID" value="MFC6955306.1"/>
    <property type="molecule type" value="Genomic_DNA"/>
</dbReference>
<sequence length="74" mass="7560">MADPTEAHDFTFGCYRGVDVTLEDADASTTTSVDEPTPVTDGGPAGATACPACESDLANVQGVPACTHCAWNAR</sequence>
<proteinExistence type="predicted"/>
<comment type="caution">
    <text evidence="1">The sequence shown here is derived from an EMBL/GenBank/DDBJ whole genome shotgun (WGS) entry which is preliminary data.</text>
</comment>
<evidence type="ECO:0008006" key="3">
    <source>
        <dbReference type="Google" id="ProtNLM"/>
    </source>
</evidence>